<evidence type="ECO:0000313" key="2">
    <source>
        <dbReference type="EMBL" id="TWT59664.1"/>
    </source>
</evidence>
<comment type="caution">
    <text evidence="2">The sequence shown here is derived from an EMBL/GenBank/DDBJ whole genome shotgun (WGS) entry which is preliminary data.</text>
</comment>
<evidence type="ECO:0000256" key="1">
    <source>
        <dbReference type="SAM" id="MobiDB-lite"/>
    </source>
</evidence>
<accession>A0A5C5XA48</accession>
<dbReference type="GO" id="GO:0005506">
    <property type="term" value="F:iron ion binding"/>
    <property type="evidence" value="ECO:0007669"/>
    <property type="project" value="InterPro"/>
</dbReference>
<name>A0A5C5XA48_9PLAN</name>
<keyword evidence="3" id="KW-1185">Reference proteome</keyword>
<dbReference type="AlphaFoldDB" id="A0A5C5XA48"/>
<dbReference type="RefSeq" id="WP_146501868.1">
    <property type="nucleotide sequence ID" value="NZ_SJPG01000001.1"/>
</dbReference>
<sequence>MSKSICGRRVLFLAGFTALLLLYTTITHCEENPPSDRRETKSNEDKAELAEEEQEKELHRFMIAKLKASVDILEGLTTENYPLIKHGATKLNQMSTAEKWRYSNDTIYRQFSSEFQRTTQDMIEAANEKNLDKSTLKWMDVTVKCIECHRHVRAMLIVAE</sequence>
<dbReference type="GO" id="GO:0020037">
    <property type="term" value="F:heme binding"/>
    <property type="evidence" value="ECO:0007669"/>
    <property type="project" value="InterPro"/>
</dbReference>
<evidence type="ECO:0000313" key="3">
    <source>
        <dbReference type="Proteomes" id="UP000316095"/>
    </source>
</evidence>
<evidence type="ECO:0008006" key="4">
    <source>
        <dbReference type="Google" id="ProtNLM"/>
    </source>
</evidence>
<feature type="region of interest" description="Disordered" evidence="1">
    <location>
        <begin position="31"/>
        <end position="51"/>
    </location>
</feature>
<reference evidence="2 3" key="1">
    <citation type="submission" date="2019-02" db="EMBL/GenBank/DDBJ databases">
        <title>Deep-cultivation of Planctomycetes and their phenomic and genomic characterization uncovers novel biology.</title>
        <authorList>
            <person name="Wiegand S."/>
            <person name="Jogler M."/>
            <person name="Boedeker C."/>
            <person name="Pinto D."/>
            <person name="Vollmers J."/>
            <person name="Rivas-Marin E."/>
            <person name="Kohn T."/>
            <person name="Peeters S.H."/>
            <person name="Heuer A."/>
            <person name="Rast P."/>
            <person name="Oberbeckmann S."/>
            <person name="Bunk B."/>
            <person name="Jeske O."/>
            <person name="Meyerdierks A."/>
            <person name="Storesund J.E."/>
            <person name="Kallscheuer N."/>
            <person name="Luecker S."/>
            <person name="Lage O.M."/>
            <person name="Pohl T."/>
            <person name="Merkel B.J."/>
            <person name="Hornburger P."/>
            <person name="Mueller R.-W."/>
            <person name="Bruemmer F."/>
            <person name="Labrenz M."/>
            <person name="Spormann A.M."/>
            <person name="Op Den Camp H."/>
            <person name="Overmann J."/>
            <person name="Amann R."/>
            <person name="Jetten M.S.M."/>
            <person name="Mascher T."/>
            <person name="Medema M.H."/>
            <person name="Devos D.P."/>
            <person name="Kaster A.-K."/>
            <person name="Ovreas L."/>
            <person name="Rohde M."/>
            <person name="Galperin M.Y."/>
            <person name="Jogler C."/>
        </authorList>
    </citation>
    <scope>NUCLEOTIDE SEQUENCE [LARGE SCALE GENOMIC DNA]</scope>
    <source>
        <strain evidence="2 3">Pan54</strain>
    </source>
</reference>
<gene>
    <name evidence="2" type="ORF">Pan54_03730</name>
</gene>
<dbReference type="SUPFAM" id="SSF47175">
    <property type="entry name" value="Cytochromes"/>
    <property type="match status" value="1"/>
</dbReference>
<dbReference type="EMBL" id="SJPG01000001">
    <property type="protein sequence ID" value="TWT59664.1"/>
    <property type="molecule type" value="Genomic_DNA"/>
</dbReference>
<dbReference type="GO" id="GO:0009055">
    <property type="term" value="F:electron transfer activity"/>
    <property type="evidence" value="ECO:0007669"/>
    <property type="project" value="InterPro"/>
</dbReference>
<dbReference type="GO" id="GO:0022900">
    <property type="term" value="P:electron transport chain"/>
    <property type="evidence" value="ECO:0007669"/>
    <property type="project" value="InterPro"/>
</dbReference>
<protein>
    <recommendedName>
        <fullName evidence="4">Cytochrome C</fullName>
    </recommendedName>
</protein>
<proteinExistence type="predicted"/>
<dbReference type="Proteomes" id="UP000316095">
    <property type="component" value="Unassembled WGS sequence"/>
</dbReference>
<organism evidence="2 3">
    <name type="scientific">Rubinisphaera italica</name>
    <dbReference type="NCBI Taxonomy" id="2527969"/>
    <lineage>
        <taxon>Bacteria</taxon>
        <taxon>Pseudomonadati</taxon>
        <taxon>Planctomycetota</taxon>
        <taxon>Planctomycetia</taxon>
        <taxon>Planctomycetales</taxon>
        <taxon>Planctomycetaceae</taxon>
        <taxon>Rubinisphaera</taxon>
    </lineage>
</organism>
<dbReference type="InterPro" id="IPR010980">
    <property type="entry name" value="Cyt_c/b562"/>
</dbReference>
<feature type="compositionally biased region" description="Basic and acidic residues" evidence="1">
    <location>
        <begin position="31"/>
        <end position="49"/>
    </location>
</feature>
<dbReference type="OrthoDB" id="287770at2"/>